<sequence>MMNPWTSKNPFMSMWLSAFNRSAGMARGKATSAARRQVATAQANSLQQFLDLWTLQPARIPSTPRKKARR</sequence>
<reference evidence="1 2" key="2">
    <citation type="submission" date="2020-06" db="EMBL/GenBank/DDBJ databases">
        <title>Ramlibacter rhizophilus sp. nov., isolated from rhizosphere soil of national flower Mugunghwa from South Korea.</title>
        <authorList>
            <person name="Zheng-Fei Y."/>
            <person name="Huan T."/>
        </authorList>
    </citation>
    <scope>NUCLEOTIDE SEQUENCE [LARGE SCALE GENOMIC DNA]</scope>
    <source>
        <strain evidence="1 2">B156</strain>
    </source>
</reference>
<proteinExistence type="predicted"/>
<accession>A0A849K458</accession>
<gene>
    <name evidence="1" type="ORF">HK415_03520</name>
</gene>
<evidence type="ECO:0000313" key="1">
    <source>
        <dbReference type="EMBL" id="NNU42430.1"/>
    </source>
</evidence>
<evidence type="ECO:0000313" key="2">
    <source>
        <dbReference type="Proteomes" id="UP000552954"/>
    </source>
</evidence>
<organism evidence="1 2">
    <name type="scientific">Ramlibacter montanisoli</name>
    <dbReference type="NCBI Taxonomy" id="2732512"/>
    <lineage>
        <taxon>Bacteria</taxon>
        <taxon>Pseudomonadati</taxon>
        <taxon>Pseudomonadota</taxon>
        <taxon>Betaproteobacteria</taxon>
        <taxon>Burkholderiales</taxon>
        <taxon>Comamonadaceae</taxon>
        <taxon>Ramlibacter</taxon>
    </lineage>
</organism>
<dbReference type="Proteomes" id="UP000552954">
    <property type="component" value="Unassembled WGS sequence"/>
</dbReference>
<dbReference type="AlphaFoldDB" id="A0A849K458"/>
<dbReference type="RefSeq" id="WP_171556285.1">
    <property type="nucleotide sequence ID" value="NZ_JABFCS010000001.1"/>
</dbReference>
<keyword evidence="2" id="KW-1185">Reference proteome</keyword>
<comment type="caution">
    <text evidence="1">The sequence shown here is derived from an EMBL/GenBank/DDBJ whole genome shotgun (WGS) entry which is preliminary data.</text>
</comment>
<name>A0A849K458_9BURK</name>
<dbReference type="EMBL" id="JABFCS010000001">
    <property type="protein sequence ID" value="NNU42430.1"/>
    <property type="molecule type" value="Genomic_DNA"/>
</dbReference>
<reference evidence="1 2" key="1">
    <citation type="submission" date="2020-05" db="EMBL/GenBank/DDBJ databases">
        <authorList>
            <person name="Khan S.A."/>
            <person name="Jeon C.O."/>
            <person name="Chun B.H."/>
        </authorList>
    </citation>
    <scope>NUCLEOTIDE SEQUENCE [LARGE SCALE GENOMIC DNA]</scope>
    <source>
        <strain evidence="1 2">B156</strain>
    </source>
</reference>
<protein>
    <submittedName>
        <fullName evidence="1">Uncharacterized protein</fullName>
    </submittedName>
</protein>